<evidence type="ECO:0000313" key="3">
    <source>
        <dbReference type="Proteomes" id="UP000770717"/>
    </source>
</evidence>
<name>A0A8J6BHJ0_ELECQ</name>
<gene>
    <name evidence="2" type="ORF">GDO78_021555</name>
</gene>
<dbReference type="AlphaFoldDB" id="A0A8J6BHJ0"/>
<reference evidence="2" key="1">
    <citation type="thesis" date="2020" institute="ProQuest LLC" country="789 East Eisenhower Parkway, Ann Arbor, MI, USA">
        <title>Comparative Genomics and Chromosome Evolution.</title>
        <authorList>
            <person name="Mudd A.B."/>
        </authorList>
    </citation>
    <scope>NUCLEOTIDE SEQUENCE</scope>
    <source>
        <strain evidence="2">HN-11 Male</strain>
        <tissue evidence="2">Kidney and liver</tissue>
    </source>
</reference>
<comment type="caution">
    <text evidence="2">The sequence shown here is derived from an EMBL/GenBank/DDBJ whole genome shotgun (WGS) entry which is preliminary data.</text>
</comment>
<evidence type="ECO:0000313" key="2">
    <source>
        <dbReference type="EMBL" id="KAG9463530.1"/>
    </source>
</evidence>
<sequence>MQPRRSHLEPSQGSWTSSSRRWRPLPRWHRMKCRSEEWQEEKTAAAASHSTSMAVCPEHKRKVQEAEILHLEEPHGERHYI</sequence>
<feature type="compositionally biased region" description="Low complexity" evidence="1">
    <location>
        <begin position="10"/>
        <end position="19"/>
    </location>
</feature>
<organism evidence="2 3">
    <name type="scientific">Eleutherodactylus coqui</name>
    <name type="common">Puerto Rican coqui</name>
    <dbReference type="NCBI Taxonomy" id="57060"/>
    <lineage>
        <taxon>Eukaryota</taxon>
        <taxon>Metazoa</taxon>
        <taxon>Chordata</taxon>
        <taxon>Craniata</taxon>
        <taxon>Vertebrata</taxon>
        <taxon>Euteleostomi</taxon>
        <taxon>Amphibia</taxon>
        <taxon>Batrachia</taxon>
        <taxon>Anura</taxon>
        <taxon>Neobatrachia</taxon>
        <taxon>Hyloidea</taxon>
        <taxon>Eleutherodactylidae</taxon>
        <taxon>Eleutherodactylinae</taxon>
        <taxon>Eleutherodactylus</taxon>
        <taxon>Eleutherodactylus</taxon>
    </lineage>
</organism>
<accession>A0A8J6BHJ0</accession>
<evidence type="ECO:0000256" key="1">
    <source>
        <dbReference type="SAM" id="MobiDB-lite"/>
    </source>
</evidence>
<dbReference type="Proteomes" id="UP000770717">
    <property type="component" value="Unassembled WGS sequence"/>
</dbReference>
<keyword evidence="3" id="KW-1185">Reference proteome</keyword>
<dbReference type="EMBL" id="WNTK01006544">
    <property type="protein sequence ID" value="KAG9463530.1"/>
    <property type="molecule type" value="Genomic_DNA"/>
</dbReference>
<proteinExistence type="predicted"/>
<feature type="region of interest" description="Disordered" evidence="1">
    <location>
        <begin position="1"/>
        <end position="21"/>
    </location>
</feature>
<protein>
    <submittedName>
        <fullName evidence="2">Uncharacterized protein</fullName>
    </submittedName>
</protein>